<dbReference type="InterPro" id="IPR017441">
    <property type="entry name" value="Protein_kinase_ATP_BS"/>
</dbReference>
<dbReference type="InterPro" id="IPR008271">
    <property type="entry name" value="Ser/Thr_kinase_AS"/>
</dbReference>
<dbReference type="Pfam" id="PF00069">
    <property type="entry name" value="Pkinase"/>
    <property type="match status" value="1"/>
</dbReference>
<dbReference type="GO" id="GO:0043065">
    <property type="term" value="P:positive regulation of apoptotic process"/>
    <property type="evidence" value="ECO:0007669"/>
    <property type="project" value="TreeGrafter"/>
</dbReference>
<dbReference type="Proteomes" id="UP001347796">
    <property type="component" value="Unassembled WGS sequence"/>
</dbReference>
<dbReference type="GO" id="GO:0005634">
    <property type="term" value="C:nucleus"/>
    <property type="evidence" value="ECO:0007669"/>
    <property type="project" value="TreeGrafter"/>
</dbReference>
<sequence length="595" mass="67353">MNGLKGKYVPSSSIKTEPLTDKYTIEGNIGRGKYAVVKKCVNNETKDVVAAKFIRKRRKGKSAREEILREVVMLEMAFAHPRLVDLLEVYETSSELILITEYCEGGELFHECVIEESFKEEDVIRLVVQILEGLVYLHEQNIVHLDLKPQNILLTKPFPHGSIKICDLGFACLVHAGEDIRDIIGTADYVAPEVLDYEPLSIMTDMWSMGVLTYVMLTAFSPFAGENQQETFCNISSMQVDFPEELFSDKSDHCQDFISRLLVKNAKKRLTARQCLEHPWLQSHVIQANLPPTVSNCNESKMEETSSQSNEKHHQTLPRMSSRKNIIELDEKDVLSESSVKCSKEIHIEIPSDFRSTVKSVETLTEISDNKNNMVEKIPVVNGDMHCKSMEVDDLVKKVAVSEPLITNSVSLQNDENRKNEEKHSKVTYSVNKTIVLKPLSSSISLVNHTNSDSFISEQTEITQFSKTFEKQTELSSPTGEQKPFPNVSNDGEISSTQNSIEFINPFNGKEQKVIARNKVQRISLPSRLPGESIKNKDKDESFKRRSMEIPVKRRKSETVEEDEDLQKLAALNHRTITVVEELTALETNSASVKQ</sequence>
<feature type="binding site" evidence="6">
    <location>
        <position position="56"/>
    </location>
    <ligand>
        <name>ATP</name>
        <dbReference type="ChEBI" id="CHEBI:30616"/>
    </ligand>
</feature>
<evidence type="ECO:0000256" key="6">
    <source>
        <dbReference type="PROSITE-ProRule" id="PRU10141"/>
    </source>
</evidence>
<comment type="caution">
    <text evidence="9">The sequence shown here is derived from an EMBL/GenBank/DDBJ whole genome shotgun (WGS) entry which is preliminary data.</text>
</comment>
<keyword evidence="5 6" id="KW-0067">ATP-binding</keyword>
<gene>
    <name evidence="9" type="ORF">SNE40_023338</name>
</gene>
<dbReference type="EMBL" id="JAZGQO010000021">
    <property type="protein sequence ID" value="KAK6166704.1"/>
    <property type="molecule type" value="Genomic_DNA"/>
</dbReference>
<feature type="domain" description="Protein kinase" evidence="8">
    <location>
        <begin position="23"/>
        <end position="281"/>
    </location>
</feature>
<evidence type="ECO:0000256" key="2">
    <source>
        <dbReference type="ARBA" id="ARBA00022679"/>
    </source>
</evidence>
<organism evidence="9 10">
    <name type="scientific">Patella caerulea</name>
    <name type="common">Rayed Mediterranean limpet</name>
    <dbReference type="NCBI Taxonomy" id="87958"/>
    <lineage>
        <taxon>Eukaryota</taxon>
        <taxon>Metazoa</taxon>
        <taxon>Spiralia</taxon>
        <taxon>Lophotrochozoa</taxon>
        <taxon>Mollusca</taxon>
        <taxon>Gastropoda</taxon>
        <taxon>Patellogastropoda</taxon>
        <taxon>Patelloidea</taxon>
        <taxon>Patellidae</taxon>
        <taxon>Patella</taxon>
    </lineage>
</organism>
<dbReference type="PANTHER" id="PTHR24342">
    <property type="entry name" value="SERINE/THREONINE-PROTEIN KINASE 17"/>
    <property type="match status" value="1"/>
</dbReference>
<evidence type="ECO:0000313" key="9">
    <source>
        <dbReference type="EMBL" id="KAK6166704.1"/>
    </source>
</evidence>
<accession>A0AAN8GGB4</accession>
<keyword evidence="3 6" id="KW-0547">Nucleotide-binding</keyword>
<evidence type="ECO:0000256" key="1">
    <source>
        <dbReference type="ARBA" id="ARBA00022527"/>
    </source>
</evidence>
<keyword evidence="1" id="KW-0723">Serine/threonine-protein kinase</keyword>
<name>A0AAN8GGB4_PATCE</name>
<dbReference type="FunFam" id="1.10.510.10:FF:000571">
    <property type="entry name" value="Maternal embryonic leucine zipper kinase"/>
    <property type="match status" value="1"/>
</dbReference>
<evidence type="ECO:0000313" key="10">
    <source>
        <dbReference type="Proteomes" id="UP001347796"/>
    </source>
</evidence>
<dbReference type="GO" id="GO:0035556">
    <property type="term" value="P:intracellular signal transduction"/>
    <property type="evidence" value="ECO:0007669"/>
    <property type="project" value="TreeGrafter"/>
</dbReference>
<dbReference type="InterPro" id="IPR000719">
    <property type="entry name" value="Prot_kinase_dom"/>
</dbReference>
<dbReference type="SMART" id="SM00220">
    <property type="entry name" value="S_TKc"/>
    <property type="match status" value="1"/>
</dbReference>
<dbReference type="Gene3D" id="3.30.200.20">
    <property type="entry name" value="Phosphorylase Kinase, domain 1"/>
    <property type="match status" value="1"/>
</dbReference>
<reference evidence="9 10" key="1">
    <citation type="submission" date="2024-01" db="EMBL/GenBank/DDBJ databases">
        <title>The genome of the rayed Mediterranean limpet Patella caerulea (Linnaeus, 1758).</title>
        <authorList>
            <person name="Anh-Thu Weber A."/>
            <person name="Halstead-Nussloch G."/>
        </authorList>
    </citation>
    <scope>NUCLEOTIDE SEQUENCE [LARGE SCALE GENOMIC DNA]</scope>
    <source>
        <strain evidence="9">AATW-2023a</strain>
        <tissue evidence="9">Whole specimen</tissue>
    </source>
</reference>
<dbReference type="InterPro" id="IPR011009">
    <property type="entry name" value="Kinase-like_dom_sf"/>
</dbReference>
<protein>
    <recommendedName>
        <fullName evidence="8">Protein kinase domain-containing protein</fullName>
    </recommendedName>
</protein>
<dbReference type="SUPFAM" id="SSF56112">
    <property type="entry name" value="Protein kinase-like (PK-like)"/>
    <property type="match status" value="1"/>
</dbReference>
<evidence type="ECO:0000256" key="5">
    <source>
        <dbReference type="ARBA" id="ARBA00022840"/>
    </source>
</evidence>
<dbReference type="Gene3D" id="1.10.510.10">
    <property type="entry name" value="Transferase(Phosphotransferase) domain 1"/>
    <property type="match status" value="1"/>
</dbReference>
<dbReference type="PROSITE" id="PS50011">
    <property type="entry name" value="PROTEIN_KINASE_DOM"/>
    <property type="match status" value="1"/>
</dbReference>
<keyword evidence="4" id="KW-0418">Kinase</keyword>
<keyword evidence="10" id="KW-1185">Reference proteome</keyword>
<dbReference type="GO" id="GO:0004674">
    <property type="term" value="F:protein serine/threonine kinase activity"/>
    <property type="evidence" value="ECO:0007669"/>
    <property type="project" value="UniProtKB-KW"/>
</dbReference>
<evidence type="ECO:0000256" key="4">
    <source>
        <dbReference type="ARBA" id="ARBA00022777"/>
    </source>
</evidence>
<dbReference type="AlphaFoldDB" id="A0AAN8GGB4"/>
<evidence type="ECO:0000259" key="8">
    <source>
        <dbReference type="PROSITE" id="PS50011"/>
    </source>
</evidence>
<dbReference type="PROSITE" id="PS00108">
    <property type="entry name" value="PROTEIN_KINASE_ST"/>
    <property type="match status" value="1"/>
</dbReference>
<evidence type="ECO:0000256" key="3">
    <source>
        <dbReference type="ARBA" id="ARBA00022741"/>
    </source>
</evidence>
<dbReference type="PROSITE" id="PS00107">
    <property type="entry name" value="PROTEIN_KINASE_ATP"/>
    <property type="match status" value="1"/>
</dbReference>
<feature type="compositionally biased region" description="Basic and acidic residues" evidence="7">
    <location>
        <begin position="300"/>
        <end position="314"/>
    </location>
</feature>
<dbReference type="PANTHER" id="PTHR24342:SF12">
    <property type="entry name" value="DEATH-ASSOCIATED PROTEIN KINASE RELATED"/>
    <property type="match status" value="1"/>
</dbReference>
<dbReference type="GO" id="GO:0005524">
    <property type="term" value="F:ATP binding"/>
    <property type="evidence" value="ECO:0007669"/>
    <property type="project" value="UniProtKB-UniRule"/>
</dbReference>
<feature type="region of interest" description="Disordered" evidence="7">
    <location>
        <begin position="470"/>
        <end position="491"/>
    </location>
</feature>
<feature type="region of interest" description="Disordered" evidence="7">
    <location>
        <begin position="298"/>
        <end position="321"/>
    </location>
</feature>
<keyword evidence="2" id="KW-0808">Transferase</keyword>
<proteinExistence type="predicted"/>
<evidence type="ECO:0000256" key="7">
    <source>
        <dbReference type="SAM" id="MobiDB-lite"/>
    </source>
</evidence>